<dbReference type="SMART" id="SM00645">
    <property type="entry name" value="Pept_C1"/>
    <property type="match status" value="1"/>
</dbReference>
<dbReference type="EMBL" id="JANTQA010000063">
    <property type="protein sequence ID" value="KAJ3426854.1"/>
    <property type="molecule type" value="Genomic_DNA"/>
</dbReference>
<dbReference type="GO" id="GO:0008234">
    <property type="term" value="F:cysteine-type peptidase activity"/>
    <property type="evidence" value="ECO:0007669"/>
    <property type="project" value="UniProtKB-KW"/>
</dbReference>
<dbReference type="GO" id="GO:0006508">
    <property type="term" value="P:proteolysis"/>
    <property type="evidence" value="ECO:0007669"/>
    <property type="project" value="UniProtKB-KW"/>
</dbReference>
<dbReference type="InterPro" id="IPR013128">
    <property type="entry name" value="Peptidase_C1A"/>
</dbReference>
<gene>
    <name evidence="9" type="ORF">M0812_26424</name>
</gene>
<keyword evidence="6" id="KW-0732">Signal</keyword>
<dbReference type="InterPro" id="IPR000169">
    <property type="entry name" value="Pept_cys_AS"/>
</dbReference>
<evidence type="ECO:0000256" key="2">
    <source>
        <dbReference type="ARBA" id="ARBA00022670"/>
    </source>
</evidence>
<protein>
    <submittedName>
        <fullName evidence="9">Cysteine protease rdl2-related</fullName>
    </submittedName>
</protein>
<sequence length="358" mass="40424">MRFCLFLVLLVFSINVCAQSTQSKKPLQANDKSDSQYLQLENLNHEDEFLFELFNSKFKKKYETESESMFRLKIFKKNLEQIREHNSLEGVTFKMGITQFVDWTREEYLAGLQQKKINLDERKKYKVFSEKGHLESTSPDEMVVNWVTKGAVTAIKDQKDCGSCWTFSATGVMEGRNFVLNRKLISLSESEIIDCDQNCAGCNGCLVEHGLEWVASNGGLCSEQDYPYVPSDQVCSKSKCKSQVNCSEIVFVKSGDEDALATAVQKFGPISISIDASTASFEFYKGGVYYGQECSPSLLDHDILVVGYGTLDGQDVWLVKNQWGTSWGDNGYVYMSRNRDNNCGIASSALFPMRCTNY</sequence>
<evidence type="ECO:0000256" key="6">
    <source>
        <dbReference type="SAM" id="SignalP"/>
    </source>
</evidence>
<keyword evidence="3" id="KW-0378">Hydrolase</keyword>
<dbReference type="InterPro" id="IPR039417">
    <property type="entry name" value="Peptidase_C1A_papain-like"/>
</dbReference>
<accession>A0AAV7YBI4</accession>
<dbReference type="InterPro" id="IPR000668">
    <property type="entry name" value="Peptidase_C1A_C"/>
</dbReference>
<keyword evidence="5" id="KW-1015">Disulfide bond</keyword>
<feature type="chain" id="PRO_5043541036" evidence="6">
    <location>
        <begin position="19"/>
        <end position="358"/>
    </location>
</feature>
<feature type="domain" description="Cathepsin propeptide inhibitor" evidence="8">
    <location>
        <begin position="51"/>
        <end position="108"/>
    </location>
</feature>
<proteinExistence type="inferred from homology"/>
<organism evidence="9 10">
    <name type="scientific">Anaeramoeba flamelloides</name>
    <dbReference type="NCBI Taxonomy" id="1746091"/>
    <lineage>
        <taxon>Eukaryota</taxon>
        <taxon>Metamonada</taxon>
        <taxon>Anaeramoebidae</taxon>
        <taxon>Anaeramoeba</taxon>
    </lineage>
</organism>
<evidence type="ECO:0000313" key="9">
    <source>
        <dbReference type="EMBL" id="KAJ3426854.1"/>
    </source>
</evidence>
<evidence type="ECO:0000259" key="7">
    <source>
        <dbReference type="SMART" id="SM00645"/>
    </source>
</evidence>
<keyword evidence="2 9" id="KW-0645">Protease</keyword>
<evidence type="ECO:0000256" key="1">
    <source>
        <dbReference type="ARBA" id="ARBA00008455"/>
    </source>
</evidence>
<keyword evidence="4" id="KW-0788">Thiol protease</keyword>
<dbReference type="Pfam" id="PF08246">
    <property type="entry name" value="Inhibitor_I29"/>
    <property type="match status" value="1"/>
</dbReference>
<reference evidence="9" key="1">
    <citation type="submission" date="2022-08" db="EMBL/GenBank/DDBJ databases">
        <title>Novel sulphate-reducing endosymbionts in the free-living metamonad Anaeramoeba.</title>
        <authorList>
            <person name="Jerlstrom-Hultqvist J."/>
            <person name="Cepicka I."/>
            <person name="Gallot-Lavallee L."/>
            <person name="Salas-Leiva D."/>
            <person name="Curtis B.A."/>
            <person name="Zahonova K."/>
            <person name="Pipaliya S."/>
            <person name="Dacks J."/>
            <person name="Roger A.J."/>
        </authorList>
    </citation>
    <scope>NUCLEOTIDE SEQUENCE</scope>
    <source>
        <strain evidence="9">Busselton2</strain>
    </source>
</reference>
<dbReference type="PANTHER" id="PTHR12411">
    <property type="entry name" value="CYSTEINE PROTEASE FAMILY C1-RELATED"/>
    <property type="match status" value="1"/>
</dbReference>
<dbReference type="FunFam" id="3.90.70.10:FF:000006">
    <property type="entry name" value="Cathepsin S"/>
    <property type="match status" value="1"/>
</dbReference>
<dbReference type="PRINTS" id="PR00705">
    <property type="entry name" value="PAPAIN"/>
</dbReference>
<dbReference type="SUPFAM" id="SSF54001">
    <property type="entry name" value="Cysteine proteinases"/>
    <property type="match status" value="1"/>
</dbReference>
<dbReference type="AlphaFoldDB" id="A0AAV7YBI4"/>
<dbReference type="SMART" id="SM00848">
    <property type="entry name" value="Inhibitor_I29"/>
    <property type="match status" value="1"/>
</dbReference>
<dbReference type="InterPro" id="IPR013201">
    <property type="entry name" value="Prot_inhib_I29"/>
</dbReference>
<evidence type="ECO:0000313" key="10">
    <source>
        <dbReference type="Proteomes" id="UP001146793"/>
    </source>
</evidence>
<evidence type="ECO:0000256" key="4">
    <source>
        <dbReference type="ARBA" id="ARBA00022807"/>
    </source>
</evidence>
<dbReference type="InterPro" id="IPR038765">
    <property type="entry name" value="Papain-like_cys_pep_sf"/>
</dbReference>
<dbReference type="CDD" id="cd02248">
    <property type="entry name" value="Peptidase_C1A"/>
    <property type="match status" value="1"/>
</dbReference>
<feature type="signal peptide" evidence="6">
    <location>
        <begin position="1"/>
        <end position="18"/>
    </location>
</feature>
<dbReference type="Pfam" id="PF00112">
    <property type="entry name" value="Peptidase_C1"/>
    <property type="match status" value="1"/>
</dbReference>
<comment type="caution">
    <text evidence="9">The sequence shown here is derived from an EMBL/GenBank/DDBJ whole genome shotgun (WGS) entry which is preliminary data.</text>
</comment>
<dbReference type="Gene3D" id="3.90.70.10">
    <property type="entry name" value="Cysteine proteinases"/>
    <property type="match status" value="1"/>
</dbReference>
<name>A0AAV7YBI4_9EUKA</name>
<evidence type="ECO:0000259" key="8">
    <source>
        <dbReference type="SMART" id="SM00848"/>
    </source>
</evidence>
<evidence type="ECO:0000256" key="5">
    <source>
        <dbReference type="ARBA" id="ARBA00023157"/>
    </source>
</evidence>
<comment type="similarity">
    <text evidence="1">Belongs to the peptidase C1 family.</text>
</comment>
<feature type="domain" description="Peptidase C1A papain C-terminal" evidence="7">
    <location>
        <begin position="140"/>
        <end position="353"/>
    </location>
</feature>
<evidence type="ECO:0000256" key="3">
    <source>
        <dbReference type="ARBA" id="ARBA00022801"/>
    </source>
</evidence>
<dbReference type="Proteomes" id="UP001146793">
    <property type="component" value="Unassembled WGS sequence"/>
</dbReference>
<dbReference type="PROSITE" id="PS00139">
    <property type="entry name" value="THIOL_PROTEASE_CYS"/>
    <property type="match status" value="1"/>
</dbReference>